<dbReference type="InterPro" id="IPR001005">
    <property type="entry name" value="SANT/Myb"/>
</dbReference>
<evidence type="ECO:0000256" key="4">
    <source>
        <dbReference type="ARBA" id="ARBA00023054"/>
    </source>
</evidence>
<evidence type="ECO:0000313" key="9">
    <source>
        <dbReference type="EnsemblPlants" id="Kaladp0071s0099.1.v1.1"/>
    </source>
</evidence>
<feature type="compositionally biased region" description="Polar residues" evidence="7">
    <location>
        <begin position="222"/>
        <end position="232"/>
    </location>
</feature>
<evidence type="ECO:0000256" key="2">
    <source>
        <dbReference type="ARBA" id="ARBA00006783"/>
    </source>
</evidence>
<comment type="subcellular location">
    <subcellularLocation>
        <location evidence="1">Nucleus</location>
    </subcellularLocation>
</comment>
<reference evidence="9" key="1">
    <citation type="submission" date="2021-01" db="UniProtKB">
        <authorList>
            <consortium name="EnsemblPlants"/>
        </authorList>
    </citation>
    <scope>IDENTIFICATION</scope>
</reference>
<feature type="domain" description="HTH myb-type" evidence="8">
    <location>
        <begin position="14"/>
        <end position="74"/>
    </location>
</feature>
<dbReference type="AlphaFoldDB" id="A0A7N0ULQ8"/>
<dbReference type="PANTHER" id="PTHR31499">
    <property type="entry name" value="MYB FAMILY TRANSCRIPTION FACTOR PHL11"/>
    <property type="match status" value="1"/>
</dbReference>
<evidence type="ECO:0000256" key="7">
    <source>
        <dbReference type="SAM" id="MobiDB-lite"/>
    </source>
</evidence>
<evidence type="ECO:0000259" key="8">
    <source>
        <dbReference type="PROSITE" id="PS51294"/>
    </source>
</evidence>
<dbReference type="FunFam" id="1.10.10.60:FF:000002">
    <property type="entry name" value="Myb family transcription factor"/>
    <property type="match status" value="1"/>
</dbReference>
<dbReference type="InterPro" id="IPR017930">
    <property type="entry name" value="Myb_dom"/>
</dbReference>
<feature type="compositionally biased region" description="Low complexity" evidence="7">
    <location>
        <begin position="209"/>
        <end position="221"/>
    </location>
</feature>
<dbReference type="Pfam" id="PF14379">
    <property type="entry name" value="Myb_CC_LHEQLE"/>
    <property type="match status" value="1"/>
</dbReference>
<sequence length="273" mass="30472">MGLPDQNTSLILSTDAKPRLKWTPELHSRFVEAIAKLGGPDKATPKSVMKLMKIPGLTLYHLKSHLQKFRLGKSQLSETCPDSRPEDRGQIHFDQDDHGASLKQINENFKIAQALQLQMEVQTQLHTQIEVQRRLQLRIEAQGKYLQSVLKKAQESLAGYKNTSQCELSELVSMVNSSCQNSSALSDLTETESCRLRDLAKGLARCARSSDASPTSSSSPAQEQQDSLNHQLNTRKRNGSTALDADDQQTAKRPRLSLQLSLDLNSEYEDQSD</sequence>
<dbReference type="PROSITE" id="PS51294">
    <property type="entry name" value="HTH_MYB"/>
    <property type="match status" value="1"/>
</dbReference>
<keyword evidence="6" id="KW-0539">Nucleus</keyword>
<name>A0A7N0ULQ8_KALFE</name>
<dbReference type="InterPro" id="IPR009057">
    <property type="entry name" value="Homeodomain-like_sf"/>
</dbReference>
<organism evidence="9 10">
    <name type="scientific">Kalanchoe fedtschenkoi</name>
    <name type="common">Lavender scallops</name>
    <name type="synonym">South American air plant</name>
    <dbReference type="NCBI Taxonomy" id="63787"/>
    <lineage>
        <taxon>Eukaryota</taxon>
        <taxon>Viridiplantae</taxon>
        <taxon>Streptophyta</taxon>
        <taxon>Embryophyta</taxon>
        <taxon>Tracheophyta</taxon>
        <taxon>Spermatophyta</taxon>
        <taxon>Magnoliopsida</taxon>
        <taxon>eudicotyledons</taxon>
        <taxon>Gunneridae</taxon>
        <taxon>Pentapetalae</taxon>
        <taxon>Saxifragales</taxon>
        <taxon>Crassulaceae</taxon>
        <taxon>Kalanchoe</taxon>
    </lineage>
</organism>
<evidence type="ECO:0000256" key="6">
    <source>
        <dbReference type="ARBA" id="ARBA00023242"/>
    </source>
</evidence>
<dbReference type="InterPro" id="IPR025756">
    <property type="entry name" value="Myb_CC_LHEQLE"/>
</dbReference>
<evidence type="ECO:0000256" key="5">
    <source>
        <dbReference type="ARBA" id="ARBA00023163"/>
    </source>
</evidence>
<dbReference type="OMA" id="HPANDRS"/>
<dbReference type="Gramene" id="Kaladp0071s0099.1.v1.1">
    <property type="protein sequence ID" value="Kaladp0071s0099.1.v1.1"/>
    <property type="gene ID" value="Kaladp0071s0099.v1.1"/>
</dbReference>
<protein>
    <recommendedName>
        <fullName evidence="8">HTH myb-type domain-containing protein</fullName>
    </recommendedName>
</protein>
<dbReference type="Gene3D" id="1.10.10.60">
    <property type="entry name" value="Homeodomain-like"/>
    <property type="match status" value="1"/>
</dbReference>
<dbReference type="GO" id="GO:0005634">
    <property type="term" value="C:nucleus"/>
    <property type="evidence" value="ECO:0007669"/>
    <property type="project" value="UniProtKB-SubCell"/>
</dbReference>
<dbReference type="GO" id="GO:0003700">
    <property type="term" value="F:DNA-binding transcription factor activity"/>
    <property type="evidence" value="ECO:0007669"/>
    <property type="project" value="InterPro"/>
</dbReference>
<evidence type="ECO:0000313" key="10">
    <source>
        <dbReference type="Proteomes" id="UP000594263"/>
    </source>
</evidence>
<proteinExistence type="inferred from homology"/>
<dbReference type="InterPro" id="IPR046955">
    <property type="entry name" value="PHR1-like"/>
</dbReference>
<dbReference type="EnsemblPlants" id="Kaladp0071s0099.1.v1.1">
    <property type="protein sequence ID" value="Kaladp0071s0099.1.v1.1"/>
    <property type="gene ID" value="Kaladp0071s0099.v1.1"/>
</dbReference>
<evidence type="ECO:0000256" key="1">
    <source>
        <dbReference type="ARBA" id="ARBA00004123"/>
    </source>
</evidence>
<keyword evidence="4" id="KW-0175">Coiled coil</keyword>
<dbReference type="SUPFAM" id="SSF46689">
    <property type="entry name" value="Homeodomain-like"/>
    <property type="match status" value="1"/>
</dbReference>
<keyword evidence="5" id="KW-0804">Transcription</keyword>
<comment type="similarity">
    <text evidence="2">Belongs to the MYB-CC family.</text>
</comment>
<dbReference type="Proteomes" id="UP000594263">
    <property type="component" value="Unplaced"/>
</dbReference>
<dbReference type="PANTHER" id="PTHR31499:SF11">
    <property type="entry name" value="MYB FAMILY TRANSCRIPTION FACTOR PHL8"/>
    <property type="match status" value="1"/>
</dbReference>
<feature type="region of interest" description="Disordered" evidence="7">
    <location>
        <begin position="207"/>
        <end position="273"/>
    </location>
</feature>
<evidence type="ECO:0000256" key="3">
    <source>
        <dbReference type="ARBA" id="ARBA00023015"/>
    </source>
</evidence>
<accession>A0A7N0ULQ8</accession>
<dbReference type="GO" id="GO:0003677">
    <property type="term" value="F:DNA binding"/>
    <property type="evidence" value="ECO:0007669"/>
    <property type="project" value="InterPro"/>
</dbReference>
<dbReference type="Pfam" id="PF00249">
    <property type="entry name" value="Myb_DNA-binding"/>
    <property type="match status" value="1"/>
</dbReference>
<dbReference type="NCBIfam" id="TIGR01557">
    <property type="entry name" value="myb_SHAQKYF"/>
    <property type="match status" value="1"/>
</dbReference>
<keyword evidence="10" id="KW-1185">Reference proteome</keyword>
<keyword evidence="3" id="KW-0805">Transcription regulation</keyword>
<dbReference type="InterPro" id="IPR006447">
    <property type="entry name" value="Myb_dom_plants"/>
</dbReference>